<dbReference type="InterPro" id="IPR051096">
    <property type="entry name" value="BhsA/McbA_stress_biofilm_assoc"/>
</dbReference>
<dbReference type="Gene3D" id="3.30.1660.10">
    <property type="entry name" value="Flavin-binding protein dodecin"/>
    <property type="match status" value="1"/>
</dbReference>
<accession>A0A3N5DW20</accession>
<keyword evidence="5" id="KW-1185">Reference proteome</keyword>
<protein>
    <submittedName>
        <fullName evidence="4">DUF1471 domain-containing protein</fullName>
    </submittedName>
</protein>
<dbReference type="InterPro" id="IPR010854">
    <property type="entry name" value="YdgH/BhsA/McbA-like_dom"/>
</dbReference>
<evidence type="ECO:0000259" key="3">
    <source>
        <dbReference type="Pfam" id="PF07338"/>
    </source>
</evidence>
<dbReference type="RefSeq" id="WP_124025657.1">
    <property type="nucleotide sequence ID" value="NZ_RPOH01000100.1"/>
</dbReference>
<evidence type="ECO:0000313" key="5">
    <source>
        <dbReference type="Proteomes" id="UP000268615"/>
    </source>
</evidence>
<evidence type="ECO:0000313" key="4">
    <source>
        <dbReference type="EMBL" id="RPH20839.1"/>
    </source>
</evidence>
<name>A0A3N5DW20_9ENTR</name>
<dbReference type="SUPFAM" id="SSF159871">
    <property type="entry name" value="YdgH-like"/>
    <property type="match status" value="1"/>
</dbReference>
<reference evidence="4 5" key="1">
    <citation type="submission" date="2018-11" db="EMBL/GenBank/DDBJ databases">
        <title>Draft genome sequence of Buttiauxella warmboldiae CCUG 35512.</title>
        <authorList>
            <person name="Salva-Serra F."/>
            <person name="Marathe N."/>
            <person name="Moore E."/>
            <person name="Svensson L."/>
            <person name="Engstrom-Jakobsson H."/>
        </authorList>
    </citation>
    <scope>NUCLEOTIDE SEQUENCE [LARGE SCALE GENOMIC DNA]</scope>
    <source>
        <strain evidence="4 5">CCUG 35512</strain>
    </source>
</reference>
<comment type="caution">
    <text evidence="4">The sequence shown here is derived from an EMBL/GenBank/DDBJ whole genome shotgun (WGS) entry which is preliminary data.</text>
</comment>
<proteinExistence type="predicted"/>
<dbReference type="PANTHER" id="PTHR34156">
    <property type="entry name" value="OUTER MEMBRANE PROTEIN-RELATED-RELATED"/>
    <property type="match status" value="1"/>
</dbReference>
<dbReference type="PANTHER" id="PTHR34156:SF6">
    <property type="entry name" value="OUTER MEMBRANE PROTEIN"/>
    <property type="match status" value="1"/>
</dbReference>
<dbReference type="EMBL" id="RPOH01000100">
    <property type="protein sequence ID" value="RPH20839.1"/>
    <property type="molecule type" value="Genomic_DNA"/>
</dbReference>
<keyword evidence="1 2" id="KW-0732">Signal</keyword>
<gene>
    <name evidence="4" type="ORF">EHN07_19210</name>
</gene>
<feature type="chain" id="PRO_5017942418" evidence="2">
    <location>
        <begin position="21"/>
        <end position="91"/>
    </location>
</feature>
<dbReference type="Proteomes" id="UP000268615">
    <property type="component" value="Unassembled WGS sequence"/>
</dbReference>
<dbReference type="InterPro" id="IPR036275">
    <property type="entry name" value="YdgH-like_sf"/>
</dbReference>
<dbReference type="InterPro" id="IPR025543">
    <property type="entry name" value="Dodecin-like"/>
</dbReference>
<sequence length="91" mass="10234">MKTIILAFVAMLLSGTHAAAAIKIDQHQARNMDEVMSLGVIYINHNFATEQEAEEAINDDAERHAARYYRSILMREPGSNGNMHVSAELYR</sequence>
<dbReference type="OrthoDB" id="6638498at2"/>
<dbReference type="Pfam" id="PF07338">
    <property type="entry name" value="YdgH_BhsA-like"/>
    <property type="match status" value="1"/>
</dbReference>
<feature type="domain" description="YdgH/BhsA/McbA-like" evidence="3">
    <location>
        <begin position="37"/>
        <end position="91"/>
    </location>
</feature>
<organism evidence="4 5">
    <name type="scientific">Buttiauxella warmboldiae</name>
    <dbReference type="NCBI Taxonomy" id="82993"/>
    <lineage>
        <taxon>Bacteria</taxon>
        <taxon>Pseudomonadati</taxon>
        <taxon>Pseudomonadota</taxon>
        <taxon>Gammaproteobacteria</taxon>
        <taxon>Enterobacterales</taxon>
        <taxon>Enterobacteriaceae</taxon>
        <taxon>Buttiauxella</taxon>
    </lineage>
</organism>
<dbReference type="AlphaFoldDB" id="A0A3N5DW20"/>
<evidence type="ECO:0000256" key="1">
    <source>
        <dbReference type="ARBA" id="ARBA00022729"/>
    </source>
</evidence>
<feature type="signal peptide" evidence="2">
    <location>
        <begin position="1"/>
        <end position="20"/>
    </location>
</feature>
<evidence type="ECO:0000256" key="2">
    <source>
        <dbReference type="SAM" id="SignalP"/>
    </source>
</evidence>